<keyword evidence="6 7" id="KW-0472">Membrane</keyword>
<dbReference type="InterPro" id="IPR049278">
    <property type="entry name" value="MS_channel_C"/>
</dbReference>
<evidence type="ECO:0000256" key="3">
    <source>
        <dbReference type="ARBA" id="ARBA00022475"/>
    </source>
</evidence>
<feature type="domain" description="Mechanosensitive ion channel MscS C-terminal" evidence="9">
    <location>
        <begin position="193"/>
        <end position="276"/>
    </location>
</feature>
<evidence type="ECO:0000259" key="9">
    <source>
        <dbReference type="Pfam" id="PF21082"/>
    </source>
</evidence>
<dbReference type="SUPFAM" id="SSF82861">
    <property type="entry name" value="Mechanosensitive channel protein MscS (YggB), transmembrane region"/>
    <property type="match status" value="1"/>
</dbReference>
<protein>
    <recommendedName>
        <fullName evidence="7">Small-conductance mechanosensitive channel</fullName>
    </recommendedName>
</protein>
<comment type="function">
    <text evidence="7">Mechanosensitive channel that participates in the regulation of osmotic pressure changes within the cell, opening in response to stretch forces in the membrane lipid bilayer, without the need for other proteins. Contributes to normal resistance to hypoosmotic shock. Forms an ion channel of 1.0 nanosiemens conductance with a slight preference for anions.</text>
</comment>
<dbReference type="PANTHER" id="PTHR30221">
    <property type="entry name" value="SMALL-CONDUCTANCE MECHANOSENSITIVE CHANNEL"/>
    <property type="match status" value="1"/>
</dbReference>
<dbReference type="RefSeq" id="WP_025057395.1">
    <property type="nucleotide sequence ID" value="NZ_JACIFU010000002.1"/>
</dbReference>
<keyword evidence="7" id="KW-0407">Ion channel</keyword>
<evidence type="ECO:0000256" key="2">
    <source>
        <dbReference type="ARBA" id="ARBA00008017"/>
    </source>
</evidence>
<evidence type="ECO:0000313" key="10">
    <source>
        <dbReference type="EMBL" id="MBB4173782.1"/>
    </source>
</evidence>
<keyword evidence="7" id="KW-0997">Cell inner membrane</keyword>
<dbReference type="InterPro" id="IPR011066">
    <property type="entry name" value="MscS_channel_C_sf"/>
</dbReference>
<evidence type="ECO:0000313" key="11">
    <source>
        <dbReference type="Proteomes" id="UP000565745"/>
    </source>
</evidence>
<comment type="similarity">
    <text evidence="2 7">Belongs to the MscS (TC 1.A.23) family.</text>
</comment>
<dbReference type="OrthoDB" id="9814206at2"/>
<dbReference type="Pfam" id="PF00924">
    <property type="entry name" value="MS_channel_2nd"/>
    <property type="match status" value="1"/>
</dbReference>
<keyword evidence="11" id="KW-1185">Reference proteome</keyword>
<keyword evidence="7" id="KW-0406">Ion transport</keyword>
<dbReference type="GO" id="GO:0008381">
    <property type="term" value="F:mechanosensitive monoatomic ion channel activity"/>
    <property type="evidence" value="ECO:0007669"/>
    <property type="project" value="InterPro"/>
</dbReference>
<organism evidence="10 11">
    <name type="scientific">Sulfitobacter noctilucicola</name>
    <dbReference type="NCBI Taxonomy" id="1342301"/>
    <lineage>
        <taxon>Bacteria</taxon>
        <taxon>Pseudomonadati</taxon>
        <taxon>Pseudomonadota</taxon>
        <taxon>Alphaproteobacteria</taxon>
        <taxon>Rhodobacterales</taxon>
        <taxon>Roseobacteraceae</taxon>
        <taxon>Sulfitobacter</taxon>
    </lineage>
</organism>
<dbReference type="InterPro" id="IPR006685">
    <property type="entry name" value="MscS_channel_2nd"/>
</dbReference>
<evidence type="ECO:0000256" key="1">
    <source>
        <dbReference type="ARBA" id="ARBA00004651"/>
    </source>
</evidence>
<keyword evidence="3" id="KW-1003">Cell membrane</keyword>
<feature type="domain" description="Mechanosensitive ion channel MscS" evidence="8">
    <location>
        <begin position="118"/>
        <end position="180"/>
    </location>
</feature>
<dbReference type="InterPro" id="IPR045275">
    <property type="entry name" value="MscS_archaea/bacteria_type"/>
</dbReference>
<comment type="caution">
    <text evidence="7">Lacks conserved residue(s) required for the propagation of feature annotation.</text>
</comment>
<feature type="transmembrane region" description="Helical" evidence="7">
    <location>
        <begin position="71"/>
        <end position="93"/>
    </location>
</feature>
<dbReference type="GO" id="GO:0005886">
    <property type="term" value="C:plasma membrane"/>
    <property type="evidence" value="ECO:0007669"/>
    <property type="project" value="UniProtKB-SubCell"/>
</dbReference>
<evidence type="ECO:0000256" key="7">
    <source>
        <dbReference type="RuleBase" id="RU369025"/>
    </source>
</evidence>
<proteinExistence type="inferred from homology"/>
<dbReference type="SUPFAM" id="SSF50182">
    <property type="entry name" value="Sm-like ribonucleoproteins"/>
    <property type="match status" value="1"/>
</dbReference>
<name>A0A7W6Q5G2_9RHOB</name>
<dbReference type="EMBL" id="JACIFU010000002">
    <property type="protein sequence ID" value="MBB4173782.1"/>
    <property type="molecule type" value="Genomic_DNA"/>
</dbReference>
<reference evidence="10 11" key="1">
    <citation type="submission" date="2020-08" db="EMBL/GenBank/DDBJ databases">
        <title>Genomic Encyclopedia of Type Strains, Phase IV (KMG-IV): sequencing the most valuable type-strain genomes for metagenomic binning, comparative biology and taxonomic classification.</title>
        <authorList>
            <person name="Goeker M."/>
        </authorList>
    </citation>
    <scope>NUCLEOTIDE SEQUENCE [LARGE SCALE GENOMIC DNA]</scope>
    <source>
        <strain evidence="10 11">DSM 101015</strain>
    </source>
</reference>
<evidence type="ECO:0000256" key="4">
    <source>
        <dbReference type="ARBA" id="ARBA00022692"/>
    </source>
</evidence>
<dbReference type="InterPro" id="IPR010920">
    <property type="entry name" value="LSM_dom_sf"/>
</dbReference>
<dbReference type="InterPro" id="IPR023408">
    <property type="entry name" value="MscS_beta-dom_sf"/>
</dbReference>
<gene>
    <name evidence="10" type="ORF">GGR93_001555</name>
</gene>
<dbReference type="Proteomes" id="UP000565745">
    <property type="component" value="Unassembled WGS sequence"/>
</dbReference>
<dbReference type="Gene3D" id="1.10.287.1260">
    <property type="match status" value="1"/>
</dbReference>
<keyword evidence="5 7" id="KW-1133">Transmembrane helix</keyword>
<dbReference type="Pfam" id="PF21082">
    <property type="entry name" value="MS_channel_3rd"/>
    <property type="match status" value="1"/>
</dbReference>
<accession>A0A7W6Q5G2</accession>
<dbReference type="Gene3D" id="2.30.30.60">
    <property type="match status" value="1"/>
</dbReference>
<dbReference type="SUPFAM" id="SSF82689">
    <property type="entry name" value="Mechanosensitive channel protein MscS (YggB), C-terminal domain"/>
    <property type="match status" value="1"/>
</dbReference>
<evidence type="ECO:0000259" key="8">
    <source>
        <dbReference type="Pfam" id="PF00924"/>
    </source>
</evidence>
<evidence type="ECO:0000256" key="6">
    <source>
        <dbReference type="ARBA" id="ARBA00023136"/>
    </source>
</evidence>
<comment type="subunit">
    <text evidence="7">Homoheptamer.</text>
</comment>
<sequence length="305" mass="34168">MIDFLASVWSQLPDPLRNQLESYGVGFWKVLPQVILSVVFLIFVWLVIRLLRWLLPQALRRARMRRSLVEVVMMLITVGLWLFGVLIAVTIAFPTITPGRALTALGVGGVAIGFAFKDVFENFLAGILLLVREPFAIEDYIECEDIEGQVEEITIRDTHIRQTDGQLVVAPNAMFFKNPVTIRTARDVRRTTVICGIAYGENVDEARAIIEDAVRNVDMVRDDVRDVEVFAQEFADSSINFEVTWWTGSRPIDIRTSRDKVVAAVKGALDDAGIEIPFPYRTMTFPEALVVEHKGDESVAAKAAS</sequence>
<dbReference type="Gene3D" id="3.30.70.100">
    <property type="match status" value="1"/>
</dbReference>
<feature type="transmembrane region" description="Helical" evidence="7">
    <location>
        <begin position="30"/>
        <end position="51"/>
    </location>
</feature>
<evidence type="ECO:0000256" key="5">
    <source>
        <dbReference type="ARBA" id="ARBA00022989"/>
    </source>
</evidence>
<dbReference type="AlphaFoldDB" id="A0A7W6Q5G2"/>
<keyword evidence="4 7" id="KW-0812">Transmembrane</keyword>
<dbReference type="InterPro" id="IPR011014">
    <property type="entry name" value="MscS_channel_TM-2"/>
</dbReference>
<dbReference type="PANTHER" id="PTHR30221:SF1">
    <property type="entry name" value="SMALL-CONDUCTANCE MECHANOSENSITIVE CHANNEL"/>
    <property type="match status" value="1"/>
</dbReference>
<keyword evidence="7" id="KW-0813">Transport</keyword>
<comment type="caution">
    <text evidence="10">The sequence shown here is derived from an EMBL/GenBank/DDBJ whole genome shotgun (WGS) entry which is preliminary data.</text>
</comment>
<comment type="subcellular location">
    <subcellularLocation>
        <location evidence="7">Cell inner membrane</location>
        <topology evidence="7">Multi-pass membrane protein</topology>
    </subcellularLocation>
    <subcellularLocation>
        <location evidence="1">Cell membrane</location>
        <topology evidence="1">Multi-pass membrane protein</topology>
    </subcellularLocation>
</comment>